<evidence type="ECO:0000313" key="2">
    <source>
        <dbReference type="Proteomes" id="UP000133496"/>
    </source>
</evidence>
<dbReference type="EMBL" id="KJ156523">
    <property type="protein sequence ID" value="AII22581.1"/>
    <property type="molecule type" value="Genomic_DNA"/>
</dbReference>
<accession>A0A076FYW5</accession>
<organism evidence="1 2">
    <name type="scientific">Lizard adenovirus 2</name>
    <dbReference type="NCBI Taxonomy" id="874272"/>
    <lineage>
        <taxon>Viruses</taxon>
        <taxon>Varidnaviria</taxon>
        <taxon>Bamfordvirae</taxon>
        <taxon>Preplasmiviricota</taxon>
        <taxon>Polisuviricotina</taxon>
        <taxon>Pharingeaviricetes</taxon>
        <taxon>Rowavirales</taxon>
        <taxon>Adenoviridae</taxon>
        <taxon>Barthadenovirus</taxon>
        <taxon>Barthadenovirus lacertae</taxon>
        <taxon>Lizard atadenovirus A</taxon>
    </lineage>
</organism>
<protein>
    <submittedName>
        <fullName evidence="1">E4.3</fullName>
    </submittedName>
</protein>
<dbReference type="Proteomes" id="UP000133496">
    <property type="component" value="Segment"/>
</dbReference>
<proteinExistence type="predicted"/>
<dbReference type="KEGG" id="vg:20041328"/>
<sequence>MICTGECHTLFRSKLEYVTKTMIKEACCSPVLFKLISIHLCDLPGNDYVLHCHCADGRRLECQAARVLLKAIDCTFEPVLKCPLPWTNCCSRVAHYCVGNIGLINVWRFSRGVTEDCFNRLLDYSKIDLEKKTVFQFDCQSKHVVMMLLMVLHKHVNLPDKLGYHLGDYDVASWKSVHTCHLNSGHSCMLRFIFVNNQEYQERFLKSFTFRNKNVLSYISFCSIP</sequence>
<dbReference type="RefSeq" id="YP_009051672.1">
    <property type="nucleotide sequence ID" value="NC_024684.1"/>
</dbReference>
<dbReference type="GeneID" id="20041328"/>
<keyword evidence="2" id="KW-1185">Reference proteome</keyword>
<name>A0A076FYW5_9ADEN</name>
<reference evidence="1 2" key="1">
    <citation type="journal article" date="2014" name="J. Virol.">
        <title>Molecular characterization of a lizard adenovirus reveals the first atadenovirus with two fiber genes and the first adenovirus with either one short or three long fibers per penton.</title>
        <authorList>
            <person name="Penzes J.J."/>
            <person name="Menendez-Conejero R."/>
            <person name="Condezo G.N."/>
            <person name="Ball I."/>
            <person name="Papp T."/>
            <person name="Doszpoly A."/>
            <person name="Paradela A."/>
            <person name="Perez-Berna A.J."/>
            <person name="Lopez-Sanz M."/>
            <person name="Nguyen T.H."/>
            <person name="van Raaij M.J."/>
            <person name="Marschang R.E."/>
            <person name="Harrach B."/>
            <person name="Benko M."/>
            <person name="San Martin C."/>
        </authorList>
    </citation>
    <scope>NUCLEOTIDE SEQUENCE [LARGE SCALE GENOMIC DNA]</scope>
    <source>
        <strain evidence="1">23-06</strain>
    </source>
</reference>
<dbReference type="OrthoDB" id="15008at10239"/>
<evidence type="ECO:0000313" key="1">
    <source>
        <dbReference type="EMBL" id="AII22581.1"/>
    </source>
</evidence>